<accession>A0ABY5SGV7</accession>
<dbReference type="InterPro" id="IPR010065">
    <property type="entry name" value="AA_ABC_transptr_permease_3TM"/>
</dbReference>
<feature type="transmembrane region" description="Helical" evidence="8">
    <location>
        <begin position="20"/>
        <end position="42"/>
    </location>
</feature>
<evidence type="ECO:0000256" key="3">
    <source>
        <dbReference type="ARBA" id="ARBA00022475"/>
    </source>
</evidence>
<dbReference type="InterPro" id="IPR000515">
    <property type="entry name" value="MetI-like"/>
</dbReference>
<protein>
    <submittedName>
        <fullName evidence="10">Ectoine/hydroxyectoine ABC transporter permease subunit EhuD</fullName>
    </submittedName>
</protein>
<dbReference type="PANTHER" id="PTHR30614">
    <property type="entry name" value="MEMBRANE COMPONENT OF AMINO ACID ABC TRANSPORTER"/>
    <property type="match status" value="1"/>
</dbReference>
<keyword evidence="11" id="KW-1185">Reference proteome</keyword>
<evidence type="ECO:0000256" key="8">
    <source>
        <dbReference type="RuleBase" id="RU363032"/>
    </source>
</evidence>
<evidence type="ECO:0000256" key="7">
    <source>
        <dbReference type="ARBA" id="ARBA00023136"/>
    </source>
</evidence>
<keyword evidence="6 8" id="KW-1133">Transmembrane helix</keyword>
<dbReference type="PANTHER" id="PTHR30614:SF0">
    <property type="entry name" value="L-CYSTINE TRANSPORT SYSTEM PERMEASE PROTEIN TCYL"/>
    <property type="match status" value="1"/>
</dbReference>
<organism evidence="10 11">
    <name type="scientific">Paenibacillus spongiae</name>
    <dbReference type="NCBI Taxonomy" id="2909671"/>
    <lineage>
        <taxon>Bacteria</taxon>
        <taxon>Bacillati</taxon>
        <taxon>Bacillota</taxon>
        <taxon>Bacilli</taxon>
        <taxon>Bacillales</taxon>
        <taxon>Paenibacillaceae</taxon>
        <taxon>Paenibacillus</taxon>
    </lineage>
</organism>
<evidence type="ECO:0000256" key="5">
    <source>
        <dbReference type="ARBA" id="ARBA00022970"/>
    </source>
</evidence>
<dbReference type="InterPro" id="IPR035906">
    <property type="entry name" value="MetI-like_sf"/>
</dbReference>
<keyword evidence="2 8" id="KW-0813">Transport</keyword>
<reference evidence="10" key="1">
    <citation type="submission" date="2022-01" db="EMBL/GenBank/DDBJ databases">
        <title>Paenibacillus spongiae sp. nov., isolated from marine sponge.</title>
        <authorList>
            <person name="Li Z."/>
            <person name="Zhang M."/>
        </authorList>
    </citation>
    <scope>NUCLEOTIDE SEQUENCE</scope>
    <source>
        <strain evidence="10">PHS-Z3</strain>
    </source>
</reference>
<dbReference type="Proteomes" id="UP001057877">
    <property type="component" value="Chromosome"/>
</dbReference>
<dbReference type="Gene3D" id="1.10.3720.10">
    <property type="entry name" value="MetI-like"/>
    <property type="match status" value="1"/>
</dbReference>
<dbReference type="CDD" id="cd06261">
    <property type="entry name" value="TM_PBP2"/>
    <property type="match status" value="1"/>
</dbReference>
<evidence type="ECO:0000313" key="11">
    <source>
        <dbReference type="Proteomes" id="UP001057877"/>
    </source>
</evidence>
<proteinExistence type="inferred from homology"/>
<evidence type="ECO:0000259" key="9">
    <source>
        <dbReference type="PROSITE" id="PS50928"/>
    </source>
</evidence>
<comment type="similarity">
    <text evidence="8">Belongs to the binding-protein-dependent transport system permease family.</text>
</comment>
<evidence type="ECO:0000256" key="1">
    <source>
        <dbReference type="ARBA" id="ARBA00004651"/>
    </source>
</evidence>
<dbReference type="PROSITE" id="PS50928">
    <property type="entry name" value="ABC_TM1"/>
    <property type="match status" value="1"/>
</dbReference>
<evidence type="ECO:0000313" key="10">
    <source>
        <dbReference type="EMBL" id="UVI33232.1"/>
    </source>
</evidence>
<feature type="transmembrane region" description="Helical" evidence="8">
    <location>
        <begin position="189"/>
        <end position="210"/>
    </location>
</feature>
<dbReference type="RefSeq" id="WP_258389285.1">
    <property type="nucleotide sequence ID" value="NZ_CP091430.1"/>
</dbReference>
<evidence type="ECO:0000256" key="4">
    <source>
        <dbReference type="ARBA" id="ARBA00022692"/>
    </source>
</evidence>
<dbReference type="NCBIfam" id="TIGR01726">
    <property type="entry name" value="HEQRo_perm_3TM"/>
    <property type="match status" value="1"/>
</dbReference>
<name>A0ABY5SGV7_9BACL</name>
<gene>
    <name evidence="10" type="primary">ehuD</name>
    <name evidence="10" type="ORF">L1F29_15910</name>
</gene>
<feature type="domain" description="ABC transmembrane type-1" evidence="9">
    <location>
        <begin position="18"/>
        <end position="207"/>
    </location>
</feature>
<evidence type="ECO:0000256" key="6">
    <source>
        <dbReference type="ARBA" id="ARBA00022989"/>
    </source>
</evidence>
<sequence length="224" mass="24953">MWDWQYAKSILPKLLEVIPTTLAATFAGFIIACLLGLPIALAKRSSSKWISFPVIAVTEFIRSTPLLIQLFVLVFVLPQSLGIILSPFLAGILGMGIHYSTYLSEVYRSGIDAIPKGQWEASIALNFSKTRTWTRIVLPQSIPPTIPVMGNYLIVMFKETPTLSAITVVELLMTAKVVGSASFKYVEAFTLVGVIFFLLSYPSALLVRALERRMKRRERRGLAR</sequence>
<dbReference type="InterPro" id="IPR043429">
    <property type="entry name" value="ArtM/GltK/GlnP/TcyL/YhdX-like"/>
</dbReference>
<dbReference type="NCBIfam" id="TIGR03003">
    <property type="entry name" value="ectoine_ehuD"/>
    <property type="match status" value="1"/>
</dbReference>
<keyword evidence="7 8" id="KW-0472">Membrane</keyword>
<dbReference type="InterPro" id="IPR014341">
    <property type="entry name" value="Ectoine_EhuD"/>
</dbReference>
<dbReference type="EMBL" id="CP091430">
    <property type="protein sequence ID" value="UVI33232.1"/>
    <property type="molecule type" value="Genomic_DNA"/>
</dbReference>
<keyword evidence="3" id="KW-1003">Cell membrane</keyword>
<evidence type="ECO:0000256" key="2">
    <source>
        <dbReference type="ARBA" id="ARBA00022448"/>
    </source>
</evidence>
<keyword evidence="5" id="KW-0029">Amino-acid transport</keyword>
<dbReference type="SUPFAM" id="SSF161098">
    <property type="entry name" value="MetI-like"/>
    <property type="match status" value="1"/>
</dbReference>
<comment type="subcellular location">
    <subcellularLocation>
        <location evidence="1 8">Cell membrane</location>
        <topology evidence="1 8">Multi-pass membrane protein</topology>
    </subcellularLocation>
</comment>
<dbReference type="Pfam" id="PF00528">
    <property type="entry name" value="BPD_transp_1"/>
    <property type="match status" value="1"/>
</dbReference>
<keyword evidence="4 8" id="KW-0812">Transmembrane</keyword>